<dbReference type="Proteomes" id="UP000318384">
    <property type="component" value="Chromosome"/>
</dbReference>
<keyword evidence="3" id="KW-1185">Reference proteome</keyword>
<gene>
    <name evidence="2" type="ORF">V202x_07520</name>
</gene>
<sequence>MLWERTLLNNFIGEPDAPIKSAEAYLSVLIFQMLYAMVSLPLMIRMCFRSIIFHTEIRGTCSEIVSKPPGEFGVFCNDFFALSL</sequence>
<evidence type="ECO:0000256" key="1">
    <source>
        <dbReference type="SAM" id="Phobius"/>
    </source>
</evidence>
<keyword evidence="1" id="KW-0472">Membrane</keyword>
<evidence type="ECO:0000313" key="2">
    <source>
        <dbReference type="EMBL" id="QDU07399.1"/>
    </source>
</evidence>
<accession>A0A517WQ67</accession>
<organism evidence="2 3">
    <name type="scientific">Gimesia aquarii</name>
    <dbReference type="NCBI Taxonomy" id="2527964"/>
    <lineage>
        <taxon>Bacteria</taxon>
        <taxon>Pseudomonadati</taxon>
        <taxon>Planctomycetota</taxon>
        <taxon>Planctomycetia</taxon>
        <taxon>Planctomycetales</taxon>
        <taxon>Planctomycetaceae</taxon>
        <taxon>Gimesia</taxon>
    </lineage>
</organism>
<proteinExistence type="predicted"/>
<reference evidence="2 3" key="1">
    <citation type="submission" date="2019-03" db="EMBL/GenBank/DDBJ databases">
        <title>Deep-cultivation of Planctomycetes and their phenomic and genomic characterization uncovers novel biology.</title>
        <authorList>
            <person name="Wiegand S."/>
            <person name="Jogler M."/>
            <person name="Boedeker C."/>
            <person name="Pinto D."/>
            <person name="Vollmers J."/>
            <person name="Rivas-Marin E."/>
            <person name="Kohn T."/>
            <person name="Peeters S.H."/>
            <person name="Heuer A."/>
            <person name="Rast P."/>
            <person name="Oberbeckmann S."/>
            <person name="Bunk B."/>
            <person name="Jeske O."/>
            <person name="Meyerdierks A."/>
            <person name="Storesund J.E."/>
            <person name="Kallscheuer N."/>
            <person name="Luecker S."/>
            <person name="Lage O.M."/>
            <person name="Pohl T."/>
            <person name="Merkel B.J."/>
            <person name="Hornburger P."/>
            <person name="Mueller R.-W."/>
            <person name="Bruemmer F."/>
            <person name="Labrenz M."/>
            <person name="Spormann A.M."/>
            <person name="Op den Camp H."/>
            <person name="Overmann J."/>
            <person name="Amann R."/>
            <person name="Jetten M.S.M."/>
            <person name="Mascher T."/>
            <person name="Medema M.H."/>
            <person name="Devos D.P."/>
            <person name="Kaster A.-K."/>
            <person name="Ovreas L."/>
            <person name="Rohde M."/>
            <person name="Galperin M.Y."/>
            <person name="Jogler C."/>
        </authorList>
    </citation>
    <scope>NUCLEOTIDE SEQUENCE [LARGE SCALE GENOMIC DNA]</scope>
    <source>
        <strain evidence="2 3">V202</strain>
    </source>
</reference>
<evidence type="ECO:0000313" key="3">
    <source>
        <dbReference type="Proteomes" id="UP000318384"/>
    </source>
</evidence>
<dbReference type="EMBL" id="CP037422">
    <property type="protein sequence ID" value="QDU07399.1"/>
    <property type="molecule type" value="Genomic_DNA"/>
</dbReference>
<name>A0A517WQ67_9PLAN</name>
<dbReference type="AlphaFoldDB" id="A0A517WQ67"/>
<keyword evidence="1" id="KW-1133">Transmembrane helix</keyword>
<protein>
    <submittedName>
        <fullName evidence="2">Uncharacterized protein</fullName>
    </submittedName>
</protein>
<keyword evidence="1" id="KW-0812">Transmembrane</keyword>
<feature type="transmembrane region" description="Helical" evidence="1">
    <location>
        <begin position="24"/>
        <end position="44"/>
    </location>
</feature>